<keyword evidence="1" id="KW-0808">Transferase</keyword>
<dbReference type="SUPFAM" id="SSF48576">
    <property type="entry name" value="Terpenoid synthases"/>
    <property type="match status" value="1"/>
</dbReference>
<dbReference type="InterPro" id="IPR002060">
    <property type="entry name" value="Squ/phyt_synthse"/>
</dbReference>
<dbReference type="GO" id="GO:0005789">
    <property type="term" value="C:endoplasmic reticulum membrane"/>
    <property type="evidence" value="ECO:0007669"/>
    <property type="project" value="TreeGrafter"/>
</dbReference>
<gene>
    <name evidence="1" type="ORF">LIER_23660</name>
</gene>
<keyword evidence="2" id="KW-1185">Reference proteome</keyword>
<evidence type="ECO:0000313" key="1">
    <source>
        <dbReference type="EMBL" id="GAA0169107.1"/>
    </source>
</evidence>
<dbReference type="InterPro" id="IPR044844">
    <property type="entry name" value="Trans_IPPS_euk-type"/>
</dbReference>
<dbReference type="PANTHER" id="PTHR11626:SF2">
    <property type="entry name" value="SQUALENE SYNTHASE"/>
    <property type="match status" value="1"/>
</dbReference>
<dbReference type="Proteomes" id="UP001454036">
    <property type="component" value="Unassembled WGS sequence"/>
</dbReference>
<dbReference type="Gene3D" id="1.10.600.10">
    <property type="entry name" value="Farnesyl Diphosphate Synthase"/>
    <property type="match status" value="1"/>
</dbReference>
<evidence type="ECO:0000313" key="2">
    <source>
        <dbReference type="Proteomes" id="UP001454036"/>
    </source>
</evidence>
<comment type="caution">
    <text evidence="1">The sequence shown here is derived from an EMBL/GenBank/DDBJ whole genome shotgun (WGS) entry which is preliminary data.</text>
</comment>
<dbReference type="GO" id="GO:0045338">
    <property type="term" value="P:farnesyl diphosphate metabolic process"/>
    <property type="evidence" value="ECO:0007669"/>
    <property type="project" value="InterPro"/>
</dbReference>
<dbReference type="InterPro" id="IPR008949">
    <property type="entry name" value="Isoprenoid_synthase_dom_sf"/>
</dbReference>
<dbReference type="Pfam" id="PF00494">
    <property type="entry name" value="SQS_PSY"/>
    <property type="match status" value="1"/>
</dbReference>
<accession>A0AAV3R406</accession>
<reference evidence="1 2" key="1">
    <citation type="submission" date="2024-01" db="EMBL/GenBank/DDBJ databases">
        <title>The complete chloroplast genome sequence of Lithospermum erythrorhizon: insights into the phylogenetic relationship among Boraginaceae species and the maternal lineages of purple gromwells.</title>
        <authorList>
            <person name="Okada T."/>
            <person name="Watanabe K."/>
        </authorList>
    </citation>
    <scope>NUCLEOTIDE SEQUENCE [LARGE SCALE GENOMIC DNA]</scope>
</reference>
<dbReference type="AlphaFoldDB" id="A0AAV3R406"/>
<dbReference type="GO" id="GO:0051996">
    <property type="term" value="F:squalene synthase [NAD(P)H] activity"/>
    <property type="evidence" value="ECO:0007669"/>
    <property type="project" value="InterPro"/>
</dbReference>
<protein>
    <submittedName>
        <fullName evidence="1">Transferase</fullName>
    </submittedName>
</protein>
<dbReference type="EMBL" id="BAABME010006711">
    <property type="protein sequence ID" value="GAA0169107.1"/>
    <property type="molecule type" value="Genomic_DNA"/>
</dbReference>
<name>A0AAV3R406_LITER</name>
<sequence length="97" mass="11246">MLLKVSRSFALVIQQLPTDLRNAVCCIFYLVLRALDTVEDDTSLATEVKVPILMVFHRHVYDKDWHFSCKFPRSPWVGWVKIKKGWNVLRWGGVLSG</sequence>
<dbReference type="PANTHER" id="PTHR11626">
    <property type="entry name" value="FARNESYL-DIPHOSPHATE FARNESYLTRANSFERASE"/>
    <property type="match status" value="1"/>
</dbReference>
<proteinExistence type="predicted"/>
<organism evidence="1 2">
    <name type="scientific">Lithospermum erythrorhizon</name>
    <name type="common">Purple gromwell</name>
    <name type="synonym">Lithospermum officinale var. erythrorhizon</name>
    <dbReference type="NCBI Taxonomy" id="34254"/>
    <lineage>
        <taxon>Eukaryota</taxon>
        <taxon>Viridiplantae</taxon>
        <taxon>Streptophyta</taxon>
        <taxon>Embryophyta</taxon>
        <taxon>Tracheophyta</taxon>
        <taxon>Spermatophyta</taxon>
        <taxon>Magnoliopsida</taxon>
        <taxon>eudicotyledons</taxon>
        <taxon>Gunneridae</taxon>
        <taxon>Pentapetalae</taxon>
        <taxon>asterids</taxon>
        <taxon>lamiids</taxon>
        <taxon>Boraginales</taxon>
        <taxon>Boraginaceae</taxon>
        <taxon>Boraginoideae</taxon>
        <taxon>Lithospermeae</taxon>
        <taxon>Lithospermum</taxon>
    </lineage>
</organism>